<dbReference type="InterPro" id="IPR018258">
    <property type="entry name" value="Ribosomal_bL21_CS"/>
</dbReference>
<gene>
    <name evidence="7" type="ORF">GBAR_LOCUS23821</name>
</gene>
<dbReference type="Pfam" id="PF00829">
    <property type="entry name" value="Ribosomal_L21p"/>
    <property type="match status" value="1"/>
</dbReference>
<dbReference type="NCBIfam" id="TIGR00061">
    <property type="entry name" value="L21"/>
    <property type="match status" value="1"/>
</dbReference>
<keyword evidence="8" id="KW-1185">Reference proteome</keyword>
<dbReference type="AlphaFoldDB" id="A0AA35T718"/>
<dbReference type="InterPro" id="IPR001787">
    <property type="entry name" value="Ribosomal_bL21"/>
</dbReference>
<accession>A0AA35T718</accession>
<comment type="caution">
    <text evidence="7">The sequence shown here is derived from an EMBL/GenBank/DDBJ whole genome shotgun (WGS) entry which is preliminary data.</text>
</comment>
<keyword evidence="5" id="KW-0687">Ribonucleoprotein</keyword>
<sequence>MDYAIVKTGGKQYRVSPGDVLDVELLTAEEGATTQFDEVLAVSRDGEVAGARVIAQVQSHYKDKKVIVYKYKAKTRYRRKRGHRQNYTRILIQDIESGG</sequence>
<evidence type="ECO:0000313" key="8">
    <source>
        <dbReference type="Proteomes" id="UP001174909"/>
    </source>
</evidence>
<dbReference type="PANTHER" id="PTHR21349">
    <property type="entry name" value="50S RIBOSOMAL PROTEIN L21"/>
    <property type="match status" value="1"/>
</dbReference>
<dbReference type="GO" id="GO:0005840">
    <property type="term" value="C:ribosome"/>
    <property type="evidence" value="ECO:0007669"/>
    <property type="project" value="UniProtKB-KW"/>
</dbReference>
<dbReference type="Proteomes" id="UP001174909">
    <property type="component" value="Unassembled WGS sequence"/>
</dbReference>
<evidence type="ECO:0000256" key="3">
    <source>
        <dbReference type="ARBA" id="ARBA00022884"/>
    </source>
</evidence>
<evidence type="ECO:0000256" key="6">
    <source>
        <dbReference type="ARBA" id="ARBA00044129"/>
    </source>
</evidence>
<dbReference type="GO" id="GO:0019843">
    <property type="term" value="F:rRNA binding"/>
    <property type="evidence" value="ECO:0007669"/>
    <property type="project" value="UniProtKB-KW"/>
</dbReference>
<dbReference type="InterPro" id="IPR028909">
    <property type="entry name" value="bL21-like"/>
</dbReference>
<dbReference type="PANTHER" id="PTHR21349:SF0">
    <property type="entry name" value="LARGE RIBOSOMAL SUBUNIT PROTEIN BL21M"/>
    <property type="match status" value="1"/>
</dbReference>
<name>A0AA35T718_GEOBA</name>
<organism evidence="7 8">
    <name type="scientific">Geodia barretti</name>
    <name type="common">Barrett's horny sponge</name>
    <dbReference type="NCBI Taxonomy" id="519541"/>
    <lineage>
        <taxon>Eukaryota</taxon>
        <taxon>Metazoa</taxon>
        <taxon>Porifera</taxon>
        <taxon>Demospongiae</taxon>
        <taxon>Heteroscleromorpha</taxon>
        <taxon>Tetractinellida</taxon>
        <taxon>Astrophorina</taxon>
        <taxon>Geodiidae</taxon>
        <taxon>Geodia</taxon>
    </lineage>
</organism>
<keyword evidence="4 7" id="KW-0689">Ribosomal protein</keyword>
<keyword evidence="3" id="KW-0694">RNA-binding</keyword>
<dbReference type="GO" id="GO:0003735">
    <property type="term" value="F:structural constituent of ribosome"/>
    <property type="evidence" value="ECO:0007669"/>
    <property type="project" value="InterPro"/>
</dbReference>
<dbReference type="SUPFAM" id="SSF141091">
    <property type="entry name" value="L21p-like"/>
    <property type="match status" value="1"/>
</dbReference>
<dbReference type="GO" id="GO:0005737">
    <property type="term" value="C:cytoplasm"/>
    <property type="evidence" value="ECO:0007669"/>
    <property type="project" value="UniProtKB-ARBA"/>
</dbReference>
<proteinExistence type="inferred from homology"/>
<dbReference type="GO" id="GO:0006412">
    <property type="term" value="P:translation"/>
    <property type="evidence" value="ECO:0007669"/>
    <property type="project" value="InterPro"/>
</dbReference>
<evidence type="ECO:0000256" key="5">
    <source>
        <dbReference type="ARBA" id="ARBA00023274"/>
    </source>
</evidence>
<reference evidence="7" key="1">
    <citation type="submission" date="2023-03" db="EMBL/GenBank/DDBJ databases">
        <authorList>
            <person name="Steffen K."/>
            <person name="Cardenas P."/>
        </authorList>
    </citation>
    <scope>NUCLEOTIDE SEQUENCE</scope>
</reference>
<dbReference type="HAMAP" id="MF_01363">
    <property type="entry name" value="Ribosomal_bL21"/>
    <property type="match status" value="1"/>
</dbReference>
<protein>
    <recommendedName>
        <fullName evidence="6">Large ribosomal subunit protein bL21m</fullName>
    </recommendedName>
</protein>
<evidence type="ECO:0000256" key="2">
    <source>
        <dbReference type="ARBA" id="ARBA00022730"/>
    </source>
</evidence>
<dbReference type="InterPro" id="IPR036164">
    <property type="entry name" value="bL21-like_sf"/>
</dbReference>
<dbReference type="EMBL" id="CASHTH010003292">
    <property type="protein sequence ID" value="CAI8042935.1"/>
    <property type="molecule type" value="Genomic_DNA"/>
</dbReference>
<dbReference type="PROSITE" id="PS01169">
    <property type="entry name" value="RIBOSOMAL_L21"/>
    <property type="match status" value="1"/>
</dbReference>
<evidence type="ECO:0000256" key="4">
    <source>
        <dbReference type="ARBA" id="ARBA00022980"/>
    </source>
</evidence>
<dbReference type="GO" id="GO:1990904">
    <property type="term" value="C:ribonucleoprotein complex"/>
    <property type="evidence" value="ECO:0007669"/>
    <property type="project" value="UniProtKB-KW"/>
</dbReference>
<evidence type="ECO:0000313" key="7">
    <source>
        <dbReference type="EMBL" id="CAI8042935.1"/>
    </source>
</evidence>
<evidence type="ECO:0000256" key="1">
    <source>
        <dbReference type="ARBA" id="ARBA00008563"/>
    </source>
</evidence>
<keyword evidence="2" id="KW-0699">rRNA-binding</keyword>
<comment type="similarity">
    <text evidence="1">Belongs to the bacterial ribosomal protein bL21 family.</text>
</comment>